<reference evidence="1" key="1">
    <citation type="journal article" date="2021" name="PeerJ">
        <title>Extensive microbial diversity within the chicken gut microbiome revealed by metagenomics and culture.</title>
        <authorList>
            <person name="Gilroy R."/>
            <person name="Ravi A."/>
            <person name="Getino M."/>
            <person name="Pursley I."/>
            <person name="Horton D.L."/>
            <person name="Alikhan N.F."/>
            <person name="Baker D."/>
            <person name="Gharbi K."/>
            <person name="Hall N."/>
            <person name="Watson M."/>
            <person name="Adriaenssens E.M."/>
            <person name="Foster-Nyarko E."/>
            <person name="Jarju S."/>
            <person name="Secka A."/>
            <person name="Antonio M."/>
            <person name="Oren A."/>
            <person name="Chaudhuri R.R."/>
            <person name="La Ragione R."/>
            <person name="Hildebrand F."/>
            <person name="Pallen M.J."/>
        </authorList>
    </citation>
    <scope>NUCLEOTIDE SEQUENCE</scope>
    <source>
        <strain evidence="1">6627</strain>
    </source>
</reference>
<name>A0A9D1UVK3_9LACO</name>
<accession>A0A9D1UVK3</accession>
<evidence type="ECO:0000313" key="2">
    <source>
        <dbReference type="Proteomes" id="UP000823963"/>
    </source>
</evidence>
<dbReference type="AlphaFoldDB" id="A0A9D1UVK3"/>
<reference evidence="1" key="2">
    <citation type="submission" date="2021-04" db="EMBL/GenBank/DDBJ databases">
        <authorList>
            <person name="Gilroy R."/>
        </authorList>
    </citation>
    <scope>NUCLEOTIDE SEQUENCE</scope>
    <source>
        <strain evidence="1">6627</strain>
    </source>
</reference>
<sequence length="102" mass="12268">MYIVINSTDDRICSEWNYITEKQKHICWKTPQEIEFDNSYKNDTTHMKKFETKKAALEFIRTNCKNDSSYFTISTNPIQRAIDNFLEYLSDQHTKEKTIHHL</sequence>
<dbReference type="EMBL" id="DXFP01000003">
    <property type="protein sequence ID" value="HIX01171.1"/>
    <property type="molecule type" value="Genomic_DNA"/>
</dbReference>
<dbReference type="Proteomes" id="UP000823963">
    <property type="component" value="Unassembled WGS sequence"/>
</dbReference>
<proteinExistence type="predicted"/>
<organism evidence="1 2">
    <name type="scientific">Candidatus Ligilactobacillus excrementigallinarum</name>
    <dbReference type="NCBI Taxonomy" id="2838641"/>
    <lineage>
        <taxon>Bacteria</taxon>
        <taxon>Bacillati</taxon>
        <taxon>Bacillota</taxon>
        <taxon>Bacilli</taxon>
        <taxon>Lactobacillales</taxon>
        <taxon>Lactobacillaceae</taxon>
        <taxon>Ligilactobacillus</taxon>
    </lineage>
</organism>
<gene>
    <name evidence="1" type="ORF">H9861_00230</name>
</gene>
<evidence type="ECO:0000313" key="1">
    <source>
        <dbReference type="EMBL" id="HIX01171.1"/>
    </source>
</evidence>
<comment type="caution">
    <text evidence="1">The sequence shown here is derived from an EMBL/GenBank/DDBJ whole genome shotgun (WGS) entry which is preliminary data.</text>
</comment>
<protein>
    <submittedName>
        <fullName evidence="1">Uncharacterized protein</fullName>
    </submittedName>
</protein>